<evidence type="ECO:0000256" key="1">
    <source>
        <dbReference type="ARBA" id="ARBA00004496"/>
    </source>
</evidence>
<evidence type="ECO:0000256" key="5">
    <source>
        <dbReference type="ARBA" id="ARBA00022553"/>
    </source>
</evidence>
<dbReference type="GO" id="GO:0005737">
    <property type="term" value="C:cytoplasm"/>
    <property type="evidence" value="ECO:0007669"/>
    <property type="project" value="UniProtKB-SubCell"/>
</dbReference>
<proteinExistence type="inferred from homology"/>
<dbReference type="PANTHER" id="PTHR48075">
    <property type="entry name" value="3-HYDROXYACYL-COA DEHYDROGENASE FAMILY PROTEIN"/>
    <property type="match status" value="1"/>
</dbReference>
<dbReference type="PANTHER" id="PTHR48075:SF1">
    <property type="entry name" value="LAMBDA-CRYSTALLIN HOMOLOG"/>
    <property type="match status" value="1"/>
</dbReference>
<dbReference type="GO" id="GO:0050104">
    <property type="term" value="F:L-gulonate 3-dehydrogenase activity"/>
    <property type="evidence" value="ECO:0007669"/>
    <property type="project" value="UniProtKB-EC"/>
</dbReference>
<dbReference type="GO" id="GO:0070403">
    <property type="term" value="F:NAD+ binding"/>
    <property type="evidence" value="ECO:0007669"/>
    <property type="project" value="InterPro"/>
</dbReference>
<comment type="caution">
    <text evidence="13">The sequence shown here is derived from an EMBL/GenBank/DDBJ whole genome shotgun (WGS) entry which is preliminary data.</text>
</comment>
<dbReference type="EC" id="1.1.1.45" evidence="8"/>
<comment type="subunit">
    <text evidence="3">Homodimer.</text>
</comment>
<dbReference type="RefSeq" id="WP_103096328.1">
    <property type="nucleotide sequence ID" value="NZ_LYMM01000036.1"/>
</dbReference>
<keyword evidence="6" id="KW-0560">Oxidoreductase</keyword>
<organism evidence="13 14">
    <name type="scientific">Novosphingobium guangzhouense</name>
    <dbReference type="NCBI Taxonomy" id="1850347"/>
    <lineage>
        <taxon>Bacteria</taxon>
        <taxon>Pseudomonadati</taxon>
        <taxon>Pseudomonadota</taxon>
        <taxon>Alphaproteobacteria</taxon>
        <taxon>Sphingomonadales</taxon>
        <taxon>Sphingomonadaceae</taxon>
        <taxon>Novosphingobium</taxon>
    </lineage>
</organism>
<dbReference type="InterPro" id="IPR036291">
    <property type="entry name" value="NAD(P)-bd_dom_sf"/>
</dbReference>
<dbReference type="InterPro" id="IPR013328">
    <property type="entry name" value="6PGD_dom2"/>
</dbReference>
<gene>
    <name evidence="13" type="ORF">A8V01_20580</name>
</gene>
<evidence type="ECO:0000313" key="13">
    <source>
        <dbReference type="EMBL" id="PNU04382.1"/>
    </source>
</evidence>
<evidence type="ECO:0000313" key="14">
    <source>
        <dbReference type="Proteomes" id="UP000236327"/>
    </source>
</evidence>
<keyword evidence="5" id="KW-0597">Phosphoprotein</keyword>
<dbReference type="NCBIfam" id="NF006125">
    <property type="entry name" value="PRK08269.1"/>
    <property type="match status" value="1"/>
</dbReference>
<dbReference type="Gene3D" id="3.40.50.720">
    <property type="entry name" value="NAD(P)-binding Rossmann-like Domain"/>
    <property type="match status" value="1"/>
</dbReference>
<evidence type="ECO:0000256" key="7">
    <source>
        <dbReference type="ARBA" id="ARBA00023027"/>
    </source>
</evidence>
<evidence type="ECO:0000256" key="2">
    <source>
        <dbReference type="ARBA" id="ARBA00009463"/>
    </source>
</evidence>
<dbReference type="InterPro" id="IPR006176">
    <property type="entry name" value="3-OHacyl-CoA_DH_NAD-bd"/>
</dbReference>
<evidence type="ECO:0000256" key="9">
    <source>
        <dbReference type="ARBA" id="ARBA00042709"/>
    </source>
</evidence>
<dbReference type="Gene3D" id="1.10.1040.10">
    <property type="entry name" value="N-(1-d-carboxylethyl)-l-norvaline Dehydrogenase, domain 2"/>
    <property type="match status" value="1"/>
</dbReference>
<evidence type="ECO:0000256" key="4">
    <source>
        <dbReference type="ARBA" id="ARBA00022490"/>
    </source>
</evidence>
<dbReference type="InterPro" id="IPR008927">
    <property type="entry name" value="6-PGluconate_DH-like_C_sf"/>
</dbReference>
<dbReference type="Proteomes" id="UP000236327">
    <property type="component" value="Unassembled WGS sequence"/>
</dbReference>
<dbReference type="GO" id="GO:0006631">
    <property type="term" value="P:fatty acid metabolic process"/>
    <property type="evidence" value="ECO:0007669"/>
    <property type="project" value="InterPro"/>
</dbReference>
<feature type="domain" description="3-hydroxyacyl-CoA dehydrogenase C-terminal" evidence="11">
    <location>
        <begin position="198"/>
        <end position="297"/>
    </location>
</feature>
<name>A0A2K2G043_9SPHN</name>
<protein>
    <recommendedName>
        <fullName evidence="9">L-gulonate 3-dehydrogenase</fullName>
        <ecNumber evidence="8">1.1.1.45</ecNumber>
    </recommendedName>
    <alternativeName>
        <fullName evidence="9">L-gulonate 3-dehydrogenase</fullName>
    </alternativeName>
</protein>
<keyword evidence="4" id="KW-0963">Cytoplasm</keyword>
<dbReference type="Pfam" id="PF00725">
    <property type="entry name" value="3HCDH"/>
    <property type="match status" value="1"/>
</dbReference>
<keyword evidence="14" id="KW-1185">Reference proteome</keyword>
<evidence type="ECO:0000259" key="11">
    <source>
        <dbReference type="Pfam" id="PF00725"/>
    </source>
</evidence>
<dbReference type="InterPro" id="IPR006108">
    <property type="entry name" value="3HC_DH_C"/>
</dbReference>
<reference evidence="13 14" key="1">
    <citation type="submission" date="2016-05" db="EMBL/GenBank/DDBJ databases">
        <title>Complete genome sequence of Novosphingobium guangzhouense SA925(T).</title>
        <authorList>
            <person name="Sha S."/>
        </authorList>
    </citation>
    <scope>NUCLEOTIDE SEQUENCE [LARGE SCALE GENOMIC DNA]</scope>
    <source>
        <strain evidence="13 14">SA925</strain>
    </source>
</reference>
<dbReference type="Pfam" id="PF02737">
    <property type="entry name" value="3HCDH_N"/>
    <property type="match status" value="1"/>
</dbReference>
<evidence type="ECO:0000256" key="8">
    <source>
        <dbReference type="ARBA" id="ARBA00038962"/>
    </source>
</evidence>
<dbReference type="EMBL" id="LYMM01000036">
    <property type="protein sequence ID" value="PNU04382.1"/>
    <property type="molecule type" value="Genomic_DNA"/>
</dbReference>
<accession>A0A2K2G043</accession>
<evidence type="ECO:0000256" key="6">
    <source>
        <dbReference type="ARBA" id="ARBA00023002"/>
    </source>
</evidence>
<comment type="similarity">
    <text evidence="2">Belongs to the 3-hydroxyacyl-CoA dehydrogenase family.</text>
</comment>
<dbReference type="InterPro" id="IPR022694">
    <property type="entry name" value="3-OHacyl-CoA_DH"/>
</dbReference>
<comment type="subcellular location">
    <subcellularLocation>
        <location evidence="1">Cytoplasm</location>
    </subcellularLocation>
</comment>
<dbReference type="SUPFAM" id="SSF51735">
    <property type="entry name" value="NAD(P)-binding Rossmann-fold domains"/>
    <property type="match status" value="1"/>
</dbReference>
<dbReference type="PIRSF" id="PIRSF000105">
    <property type="entry name" value="HCDH"/>
    <property type="match status" value="1"/>
</dbReference>
<dbReference type="SUPFAM" id="SSF48179">
    <property type="entry name" value="6-phosphogluconate dehydrogenase C-terminal domain-like"/>
    <property type="match status" value="1"/>
</dbReference>
<feature type="site" description="Important for catalytic activity" evidence="10">
    <location>
        <position position="152"/>
    </location>
</feature>
<sequence>MTGSDAVIGVVGAGRMGRGIATAFALAGHQVRLLDLRQRSAQDFAHLAAAARLDVERDVAFLAQAGLLDAATMARVLDDVLVAPAAEASALLAGCDLVFEAVPETIPAKQEAFAAIGEAVRADALVASTTSTIDANTLAEMLPGPQRFMNAHWLNPAHLVPLIEVSPANVTDPAKVEALCAILRGIGKVPVVCRSSPGYIVPRIQALAMNEAARLVEEGVASAEDVDTAIRVGFGFRFAVLGLLEFIDWGGGDILFHASRYLSGTLDPQRFAAPEVVERNMAQGHNGVRDGKGFYDYQDMDLAAYRAGRLSEFVAMLRHRDMMPAIRGAVQ</sequence>
<keyword evidence="7" id="KW-0520">NAD</keyword>
<evidence type="ECO:0000259" key="12">
    <source>
        <dbReference type="Pfam" id="PF02737"/>
    </source>
</evidence>
<evidence type="ECO:0000256" key="10">
    <source>
        <dbReference type="PIRSR" id="PIRSR000105-1"/>
    </source>
</evidence>
<dbReference type="AlphaFoldDB" id="A0A2K2G043"/>
<evidence type="ECO:0000256" key="3">
    <source>
        <dbReference type="ARBA" id="ARBA00011738"/>
    </source>
</evidence>
<dbReference type="OrthoDB" id="9803287at2"/>
<feature type="domain" description="3-hydroxyacyl-CoA dehydrogenase NAD binding" evidence="12">
    <location>
        <begin position="8"/>
        <end position="194"/>
    </location>
</feature>